<protein>
    <submittedName>
        <fullName evidence="1">DUF2180 family protein</fullName>
    </submittedName>
</protein>
<name>A0ABT7IQS3_9ACTN</name>
<proteinExistence type="predicted"/>
<evidence type="ECO:0000313" key="1">
    <source>
        <dbReference type="EMBL" id="MDL2074928.1"/>
    </source>
</evidence>
<sequence length="74" mass="7791">MHCYECALQDSATPAVAACVRCGCGVCLKHAKVAEQLVHHEAGLGQTYGPRAARRVTCQTCHDAEASGQVRHAG</sequence>
<dbReference type="EMBL" id="JASJUS010000001">
    <property type="protein sequence ID" value="MDL2074928.1"/>
    <property type="molecule type" value="Genomic_DNA"/>
</dbReference>
<dbReference type="Pfam" id="PF09947">
    <property type="entry name" value="DUF2180"/>
    <property type="match status" value="1"/>
</dbReference>
<comment type="caution">
    <text evidence="1">The sequence shown here is derived from an EMBL/GenBank/DDBJ whole genome shotgun (WGS) entry which is preliminary data.</text>
</comment>
<reference evidence="1 2" key="1">
    <citation type="submission" date="2023-05" db="EMBL/GenBank/DDBJ databases">
        <title>Streptomyces fuscus sp. nov., a brown-black pigment producing actinomyces isolated from dry sand of Sea duck farm.</title>
        <authorList>
            <person name="Xie J."/>
            <person name="Shen N."/>
        </authorList>
    </citation>
    <scope>NUCLEOTIDE SEQUENCE [LARGE SCALE GENOMIC DNA]</scope>
    <source>
        <strain evidence="1 2">GXMU-J15</strain>
    </source>
</reference>
<gene>
    <name evidence="1" type="ORF">QNN03_00585</name>
</gene>
<organism evidence="1 2">
    <name type="scientific">Streptomyces fuscus</name>
    <dbReference type="NCBI Taxonomy" id="3048495"/>
    <lineage>
        <taxon>Bacteria</taxon>
        <taxon>Bacillati</taxon>
        <taxon>Actinomycetota</taxon>
        <taxon>Actinomycetes</taxon>
        <taxon>Kitasatosporales</taxon>
        <taxon>Streptomycetaceae</taxon>
        <taxon>Streptomyces</taxon>
    </lineage>
</organism>
<dbReference type="Proteomes" id="UP001241926">
    <property type="component" value="Unassembled WGS sequence"/>
</dbReference>
<evidence type="ECO:0000313" key="2">
    <source>
        <dbReference type="Proteomes" id="UP001241926"/>
    </source>
</evidence>
<dbReference type="InterPro" id="IPR017211">
    <property type="entry name" value="UCP037465_Znf"/>
</dbReference>
<accession>A0ABT7IQS3</accession>
<dbReference type="RefSeq" id="WP_261717536.1">
    <property type="nucleotide sequence ID" value="NZ_JASJUS010000001.1"/>
</dbReference>
<keyword evidence="2" id="KW-1185">Reference proteome</keyword>